<dbReference type="EMBL" id="CAMKVN010001933">
    <property type="protein sequence ID" value="CAI2178843.1"/>
    <property type="molecule type" value="Genomic_DNA"/>
</dbReference>
<reference evidence="1" key="1">
    <citation type="submission" date="2022-08" db="EMBL/GenBank/DDBJ databases">
        <authorList>
            <person name="Kallberg Y."/>
            <person name="Tangrot J."/>
            <person name="Rosling A."/>
        </authorList>
    </citation>
    <scope>NUCLEOTIDE SEQUENCE</scope>
    <source>
        <strain evidence="1">Wild A</strain>
    </source>
</reference>
<organism evidence="1 2">
    <name type="scientific">Funneliformis geosporum</name>
    <dbReference type="NCBI Taxonomy" id="1117311"/>
    <lineage>
        <taxon>Eukaryota</taxon>
        <taxon>Fungi</taxon>
        <taxon>Fungi incertae sedis</taxon>
        <taxon>Mucoromycota</taxon>
        <taxon>Glomeromycotina</taxon>
        <taxon>Glomeromycetes</taxon>
        <taxon>Glomerales</taxon>
        <taxon>Glomeraceae</taxon>
        <taxon>Funneliformis</taxon>
    </lineage>
</organism>
<keyword evidence="2" id="KW-1185">Reference proteome</keyword>
<evidence type="ECO:0000313" key="1">
    <source>
        <dbReference type="EMBL" id="CAI2178843.1"/>
    </source>
</evidence>
<dbReference type="Proteomes" id="UP001153678">
    <property type="component" value="Unassembled WGS sequence"/>
</dbReference>
<name>A0A9W4SRR1_9GLOM</name>
<protein>
    <submittedName>
        <fullName evidence="1">9750_t:CDS:1</fullName>
    </submittedName>
</protein>
<comment type="caution">
    <text evidence="1">The sequence shown here is derived from an EMBL/GenBank/DDBJ whole genome shotgun (WGS) entry which is preliminary data.</text>
</comment>
<gene>
    <name evidence="1" type="ORF">FWILDA_LOCUS8791</name>
</gene>
<dbReference type="AlphaFoldDB" id="A0A9W4SRR1"/>
<evidence type="ECO:0000313" key="2">
    <source>
        <dbReference type="Proteomes" id="UP001153678"/>
    </source>
</evidence>
<feature type="non-terminal residue" evidence="1">
    <location>
        <position position="1"/>
    </location>
</feature>
<proteinExistence type="predicted"/>
<accession>A0A9W4SRR1</accession>
<sequence length="64" mass="7153">LLNIYPFIFIGTALSPDGTNIHNGSSSTLHTLHNDSKRRFVLHYVPTSSVSLSPMYILDHLKKS</sequence>